<keyword evidence="1" id="KW-0472">Membrane</keyword>
<reference evidence="2 3" key="1">
    <citation type="journal article" date="2018" name="J. Allergy Clin. Immunol.">
        <title>High-quality assembly of Dermatophagoides pteronyssinus genome and transcriptome reveals a wide range of novel allergens.</title>
        <authorList>
            <person name="Liu X.Y."/>
            <person name="Yang K.Y."/>
            <person name="Wang M.Q."/>
            <person name="Kwok J.S."/>
            <person name="Zeng X."/>
            <person name="Yang Z."/>
            <person name="Xiao X.J."/>
            <person name="Lau C.P."/>
            <person name="Li Y."/>
            <person name="Huang Z.M."/>
            <person name="Ba J.G."/>
            <person name="Yim A.K."/>
            <person name="Ouyang C.Y."/>
            <person name="Ngai S.M."/>
            <person name="Chan T.F."/>
            <person name="Leung E.L."/>
            <person name="Liu L."/>
            <person name="Liu Z.G."/>
            <person name="Tsui S.K."/>
        </authorList>
    </citation>
    <scope>NUCLEOTIDE SEQUENCE [LARGE SCALE GENOMIC DNA]</scope>
    <source>
        <strain evidence="2">Derp</strain>
    </source>
</reference>
<protein>
    <submittedName>
        <fullName evidence="2">Uncharacterized protein</fullName>
    </submittedName>
</protein>
<sequence>MYRLTYFQCWLFLIIFVVVDLMNIFIESHSIIIPNNKSLVINRKESRKLIQTVPILGPPTSQSPCVISKRLFLLLLLPKALVYKCFTTTTTTESIVTETETETIHIYFRLNKIQIEENLH</sequence>
<keyword evidence="1" id="KW-0812">Transmembrane</keyword>
<proteinExistence type="predicted"/>
<dbReference type="Proteomes" id="UP000887458">
    <property type="component" value="Unassembled WGS sequence"/>
</dbReference>
<gene>
    <name evidence="2" type="ORF">DERP_011201</name>
</gene>
<evidence type="ECO:0000313" key="3">
    <source>
        <dbReference type="Proteomes" id="UP000887458"/>
    </source>
</evidence>
<keyword evidence="1" id="KW-1133">Transmembrane helix</keyword>
<keyword evidence="3" id="KW-1185">Reference proteome</keyword>
<name>A0ABQ8JCZ2_DERPT</name>
<organism evidence="2 3">
    <name type="scientific">Dermatophagoides pteronyssinus</name>
    <name type="common">European house dust mite</name>
    <dbReference type="NCBI Taxonomy" id="6956"/>
    <lineage>
        <taxon>Eukaryota</taxon>
        <taxon>Metazoa</taxon>
        <taxon>Ecdysozoa</taxon>
        <taxon>Arthropoda</taxon>
        <taxon>Chelicerata</taxon>
        <taxon>Arachnida</taxon>
        <taxon>Acari</taxon>
        <taxon>Acariformes</taxon>
        <taxon>Sarcoptiformes</taxon>
        <taxon>Astigmata</taxon>
        <taxon>Psoroptidia</taxon>
        <taxon>Analgoidea</taxon>
        <taxon>Pyroglyphidae</taxon>
        <taxon>Dermatophagoidinae</taxon>
        <taxon>Dermatophagoides</taxon>
    </lineage>
</organism>
<accession>A0ABQ8JCZ2</accession>
<dbReference type="EMBL" id="NJHN03000051">
    <property type="protein sequence ID" value="KAH9420287.1"/>
    <property type="molecule type" value="Genomic_DNA"/>
</dbReference>
<evidence type="ECO:0000256" key="1">
    <source>
        <dbReference type="SAM" id="Phobius"/>
    </source>
</evidence>
<comment type="caution">
    <text evidence="2">The sequence shown here is derived from an EMBL/GenBank/DDBJ whole genome shotgun (WGS) entry which is preliminary data.</text>
</comment>
<reference evidence="2 3" key="2">
    <citation type="journal article" date="2022" name="Mol. Biol. Evol.">
        <title>Comparative Genomics Reveals Insights into the Divergent Evolution of Astigmatic Mites and Household Pest Adaptations.</title>
        <authorList>
            <person name="Xiong Q."/>
            <person name="Wan A.T."/>
            <person name="Liu X."/>
            <person name="Fung C.S."/>
            <person name="Xiao X."/>
            <person name="Malainual N."/>
            <person name="Hou J."/>
            <person name="Wang L."/>
            <person name="Wang M."/>
            <person name="Yang K.Y."/>
            <person name="Cui Y."/>
            <person name="Leung E.L."/>
            <person name="Nong W."/>
            <person name="Shin S.K."/>
            <person name="Au S.W."/>
            <person name="Jeong K.Y."/>
            <person name="Chew F.T."/>
            <person name="Hui J.H."/>
            <person name="Leung T.F."/>
            <person name="Tungtrongchitr A."/>
            <person name="Zhong N."/>
            <person name="Liu Z."/>
            <person name="Tsui S.K."/>
        </authorList>
    </citation>
    <scope>NUCLEOTIDE SEQUENCE [LARGE SCALE GENOMIC DNA]</scope>
    <source>
        <strain evidence="2">Derp</strain>
    </source>
</reference>
<feature type="transmembrane region" description="Helical" evidence="1">
    <location>
        <begin position="7"/>
        <end position="26"/>
    </location>
</feature>
<evidence type="ECO:0000313" key="2">
    <source>
        <dbReference type="EMBL" id="KAH9420287.1"/>
    </source>
</evidence>